<proteinExistence type="predicted"/>
<evidence type="ECO:0000313" key="1">
    <source>
        <dbReference type="EMBL" id="KAJ8050396.1"/>
    </source>
</evidence>
<organism evidence="1 2">
    <name type="scientific">Holothuria leucospilota</name>
    <name type="common">Black long sea cucumber</name>
    <name type="synonym">Mertensiothuria leucospilota</name>
    <dbReference type="NCBI Taxonomy" id="206669"/>
    <lineage>
        <taxon>Eukaryota</taxon>
        <taxon>Metazoa</taxon>
        <taxon>Echinodermata</taxon>
        <taxon>Eleutherozoa</taxon>
        <taxon>Echinozoa</taxon>
        <taxon>Holothuroidea</taxon>
        <taxon>Aspidochirotacea</taxon>
        <taxon>Aspidochirotida</taxon>
        <taxon>Holothuriidae</taxon>
        <taxon>Holothuria</taxon>
    </lineage>
</organism>
<sequence>MRRHMEKAHKEEHDVKVALAMTDEKKKQAYFNRLRLKGNHYHNVRVLQTGTGQLLVLRRPKEGQAHSTEDYTPCPDCLGYVYKRDLWKHRQVCIAAGQDESKKNSTGRKMHFAESQRILNASVKKMTPTCDLQTYVLPVMVNDNIKITAKNDATIISYGKGILDRVGKQKGAYVSTKMREVSRFLMVMKVQDPNVTQLSDVFDPSKFETVIASVKEVCDYSRQDKDSNPGVFKTPSLALKLGYSLKACAEIVKGQAIINDDQTTVEKVDKFLFLHQCKHSGYSARVSSHALKTLYNKKASQPDVLPVTSDLLKLRKYLSEEIQKHTLSLLRDPNTDSHFGLSSATAARMILFNKRRGGEAMKVTIEAYRQREWEQNRSK</sequence>
<keyword evidence="2" id="KW-1185">Reference proteome</keyword>
<accession>A0A9Q1CS65</accession>
<protein>
    <submittedName>
        <fullName evidence="1">Uncharacterized protein</fullName>
    </submittedName>
</protein>
<dbReference type="EMBL" id="JAIZAY010000001">
    <property type="protein sequence ID" value="KAJ8050396.1"/>
    <property type="molecule type" value="Genomic_DNA"/>
</dbReference>
<dbReference type="Proteomes" id="UP001152320">
    <property type="component" value="Chromosome 1"/>
</dbReference>
<dbReference type="PANTHER" id="PTHR33480">
    <property type="entry name" value="SET DOMAIN-CONTAINING PROTEIN-RELATED"/>
    <property type="match status" value="1"/>
</dbReference>
<dbReference type="AlphaFoldDB" id="A0A9Q1CS65"/>
<comment type="caution">
    <text evidence="1">The sequence shown here is derived from an EMBL/GenBank/DDBJ whole genome shotgun (WGS) entry which is preliminary data.</text>
</comment>
<name>A0A9Q1CS65_HOLLE</name>
<evidence type="ECO:0000313" key="2">
    <source>
        <dbReference type="Proteomes" id="UP001152320"/>
    </source>
</evidence>
<gene>
    <name evidence="1" type="ORF">HOLleu_03587</name>
</gene>
<dbReference type="OrthoDB" id="10066781at2759"/>
<reference evidence="1" key="1">
    <citation type="submission" date="2021-10" db="EMBL/GenBank/DDBJ databases">
        <title>Tropical sea cucumber genome reveals ecological adaptation and Cuvierian tubules defense mechanism.</title>
        <authorList>
            <person name="Chen T."/>
        </authorList>
    </citation>
    <scope>NUCLEOTIDE SEQUENCE</scope>
    <source>
        <strain evidence="1">Nanhai2018</strain>
        <tissue evidence="1">Muscle</tissue>
    </source>
</reference>